<feature type="chain" id="PRO_5042913522" description="Fibronectin type-III domain-containing protein" evidence="11">
    <location>
        <begin position="23"/>
        <end position="402"/>
    </location>
</feature>
<keyword evidence="8" id="KW-1015">Disulfide bond</keyword>
<feature type="signal peptide" evidence="11">
    <location>
        <begin position="1"/>
        <end position="22"/>
    </location>
</feature>
<dbReference type="PANTHER" id="PTHR13817:SF73">
    <property type="entry name" value="FIBRONECTIN TYPE-III DOMAIN-CONTAINING PROTEIN"/>
    <property type="match status" value="1"/>
</dbReference>
<feature type="transmembrane region" description="Helical" evidence="10">
    <location>
        <begin position="266"/>
        <end position="288"/>
    </location>
</feature>
<keyword evidence="14" id="KW-1185">Reference proteome</keyword>
<accession>A0AAQ4DNF1</accession>
<sequence length="402" mass="44452">MSGEIVKLLLIVFFASKGVVHGVWQDTLTVSGLETKATVRGLLPTTAYQLRVRADNVLGISDYSGSVEFTTSKERYSLYYKTEGSASNEWHEVSVPHDRRAFTLTDLRCGTEYLLYIRAANRAGKGPEGETLSVRTNGGRPLEPEPSRLFEINSTFVVLHLDAWESGGCPVSYFVVQYRPEARPSSPASSSEWTLHSNNVVPQQQLVQLADLVPGSWYTLLMSAHNDAGSTEVELSFATLTLTGELPSRSYELLDPQVAFYRHLTVTVPIVSAIVVLVIVVGVVCVVLRRRNYDPRQRIGMVVAECCDASKGDLMLAVSHESQAREPVYYPAPYATHNRGGAATGAGTGQCNNMAGNRDAGGAEDPKNRTYDVPYPVKRGRLQKIDKFTLRRDRHGRERHEF</sequence>
<evidence type="ECO:0000256" key="8">
    <source>
        <dbReference type="ARBA" id="ARBA00023157"/>
    </source>
</evidence>
<dbReference type="GO" id="GO:0007155">
    <property type="term" value="P:cell adhesion"/>
    <property type="evidence" value="ECO:0007669"/>
    <property type="project" value="UniProtKB-KW"/>
</dbReference>
<evidence type="ECO:0000256" key="6">
    <source>
        <dbReference type="ARBA" id="ARBA00022989"/>
    </source>
</evidence>
<evidence type="ECO:0000256" key="9">
    <source>
        <dbReference type="ARBA" id="ARBA00023319"/>
    </source>
</evidence>
<keyword evidence="5" id="KW-0130">Cell adhesion</keyword>
<dbReference type="Gene3D" id="2.60.40.10">
    <property type="entry name" value="Immunoglobulins"/>
    <property type="match status" value="3"/>
</dbReference>
<feature type="domain" description="Fibronectin type-III" evidence="12">
    <location>
        <begin position="143"/>
        <end position="246"/>
    </location>
</feature>
<name>A0AAQ4DNF1_AMBAM</name>
<keyword evidence="4" id="KW-0677">Repeat</keyword>
<organism evidence="13 14">
    <name type="scientific">Amblyomma americanum</name>
    <name type="common">Lone star tick</name>
    <dbReference type="NCBI Taxonomy" id="6943"/>
    <lineage>
        <taxon>Eukaryota</taxon>
        <taxon>Metazoa</taxon>
        <taxon>Ecdysozoa</taxon>
        <taxon>Arthropoda</taxon>
        <taxon>Chelicerata</taxon>
        <taxon>Arachnida</taxon>
        <taxon>Acari</taxon>
        <taxon>Parasitiformes</taxon>
        <taxon>Ixodida</taxon>
        <taxon>Ixodoidea</taxon>
        <taxon>Ixodidae</taxon>
        <taxon>Amblyomminae</taxon>
        <taxon>Amblyomma</taxon>
    </lineage>
</organism>
<evidence type="ECO:0000313" key="13">
    <source>
        <dbReference type="EMBL" id="KAK8763991.1"/>
    </source>
</evidence>
<dbReference type="InterPro" id="IPR003961">
    <property type="entry name" value="FN3_dom"/>
</dbReference>
<dbReference type="CDD" id="cd00063">
    <property type="entry name" value="FN3"/>
    <property type="match status" value="3"/>
</dbReference>
<dbReference type="SMART" id="SM00060">
    <property type="entry name" value="FN3"/>
    <property type="match status" value="2"/>
</dbReference>
<dbReference type="InterPro" id="IPR013783">
    <property type="entry name" value="Ig-like_fold"/>
</dbReference>
<dbReference type="Pfam" id="PF00041">
    <property type="entry name" value="fn3"/>
    <property type="match status" value="1"/>
</dbReference>
<keyword evidence="7 10" id="KW-0472">Membrane</keyword>
<dbReference type="Proteomes" id="UP001321473">
    <property type="component" value="Unassembled WGS sequence"/>
</dbReference>
<evidence type="ECO:0000256" key="4">
    <source>
        <dbReference type="ARBA" id="ARBA00022737"/>
    </source>
</evidence>
<evidence type="ECO:0000256" key="3">
    <source>
        <dbReference type="ARBA" id="ARBA00022729"/>
    </source>
</evidence>
<dbReference type="InterPro" id="IPR036116">
    <property type="entry name" value="FN3_sf"/>
</dbReference>
<keyword evidence="2 10" id="KW-0812">Transmembrane</keyword>
<dbReference type="PROSITE" id="PS50853">
    <property type="entry name" value="FN3"/>
    <property type="match status" value="2"/>
</dbReference>
<comment type="subcellular location">
    <subcellularLocation>
        <location evidence="1">Membrane</location>
        <topology evidence="1">Single-pass membrane protein</topology>
    </subcellularLocation>
</comment>
<evidence type="ECO:0000313" key="14">
    <source>
        <dbReference type="Proteomes" id="UP001321473"/>
    </source>
</evidence>
<protein>
    <recommendedName>
        <fullName evidence="12">Fibronectin type-III domain-containing protein</fullName>
    </recommendedName>
</protein>
<dbReference type="InterPro" id="IPR056754">
    <property type="entry name" value="DSCAM/DSCAML_C"/>
</dbReference>
<dbReference type="PANTHER" id="PTHR13817">
    <property type="entry name" value="TITIN"/>
    <property type="match status" value="1"/>
</dbReference>
<keyword evidence="3 11" id="KW-0732">Signal</keyword>
<gene>
    <name evidence="13" type="ORF">V5799_033400</name>
</gene>
<dbReference type="EMBL" id="JARKHS020028797">
    <property type="protein sequence ID" value="KAK8763991.1"/>
    <property type="molecule type" value="Genomic_DNA"/>
</dbReference>
<comment type="caution">
    <text evidence="13">The sequence shown here is derived from an EMBL/GenBank/DDBJ whole genome shotgun (WGS) entry which is preliminary data.</text>
</comment>
<evidence type="ECO:0000256" key="1">
    <source>
        <dbReference type="ARBA" id="ARBA00004167"/>
    </source>
</evidence>
<evidence type="ECO:0000256" key="5">
    <source>
        <dbReference type="ARBA" id="ARBA00022889"/>
    </source>
</evidence>
<dbReference type="SUPFAM" id="SSF49265">
    <property type="entry name" value="Fibronectin type III"/>
    <property type="match status" value="2"/>
</dbReference>
<evidence type="ECO:0000259" key="12">
    <source>
        <dbReference type="PROSITE" id="PS50853"/>
    </source>
</evidence>
<keyword evidence="6 10" id="KW-1133">Transmembrane helix</keyword>
<dbReference type="AlphaFoldDB" id="A0AAQ4DNF1"/>
<proteinExistence type="predicted"/>
<dbReference type="InterPro" id="IPR050964">
    <property type="entry name" value="Striated_Muscle_Regulatory"/>
</dbReference>
<feature type="domain" description="Fibronectin type-III" evidence="12">
    <location>
        <begin position="44"/>
        <end position="139"/>
    </location>
</feature>
<dbReference type="GO" id="GO:0016020">
    <property type="term" value="C:membrane"/>
    <property type="evidence" value="ECO:0007669"/>
    <property type="project" value="UniProtKB-SubCell"/>
</dbReference>
<evidence type="ECO:0000256" key="2">
    <source>
        <dbReference type="ARBA" id="ARBA00022692"/>
    </source>
</evidence>
<evidence type="ECO:0000256" key="7">
    <source>
        <dbReference type="ARBA" id="ARBA00023136"/>
    </source>
</evidence>
<evidence type="ECO:0000256" key="11">
    <source>
        <dbReference type="SAM" id="SignalP"/>
    </source>
</evidence>
<reference evidence="13 14" key="1">
    <citation type="journal article" date="2023" name="Arcadia Sci">
        <title>De novo assembly of a long-read Amblyomma americanum tick genome.</title>
        <authorList>
            <person name="Chou S."/>
            <person name="Poskanzer K.E."/>
            <person name="Rollins M."/>
            <person name="Thuy-Boun P.S."/>
        </authorList>
    </citation>
    <scope>NUCLEOTIDE SEQUENCE [LARGE SCALE GENOMIC DNA]</scope>
    <source>
        <strain evidence="13">F_SG_1</strain>
        <tissue evidence="13">Salivary glands</tissue>
    </source>
</reference>
<evidence type="ECO:0000256" key="10">
    <source>
        <dbReference type="SAM" id="Phobius"/>
    </source>
</evidence>
<keyword evidence="9" id="KW-0393">Immunoglobulin domain</keyword>
<dbReference type="Pfam" id="PF25059">
    <property type="entry name" value="FN3_DSCAM-DSCAML_C"/>
    <property type="match status" value="1"/>
</dbReference>